<feature type="coiled-coil region" evidence="1">
    <location>
        <begin position="152"/>
        <end position="280"/>
    </location>
</feature>
<dbReference type="InterPro" id="IPR027417">
    <property type="entry name" value="P-loop_NTPase"/>
</dbReference>
<dbReference type="EMBL" id="CP011509">
    <property type="protein sequence ID" value="AKJ05426.1"/>
    <property type="molecule type" value="Genomic_DNA"/>
</dbReference>
<keyword evidence="1" id="KW-0175">Coiled coil</keyword>
<evidence type="ECO:0000256" key="1">
    <source>
        <dbReference type="SAM" id="Coils"/>
    </source>
</evidence>
<dbReference type="PANTHER" id="PTHR32114">
    <property type="entry name" value="ABC TRANSPORTER ABCH.3"/>
    <property type="match status" value="1"/>
</dbReference>
<dbReference type="SUPFAM" id="SSF52540">
    <property type="entry name" value="P-loop containing nucleoside triphosphate hydrolases"/>
    <property type="match status" value="2"/>
</dbReference>
<protein>
    <submittedName>
        <fullName evidence="3">DNA double-strand break repair Rad50 ATPase</fullName>
    </submittedName>
    <submittedName>
        <fullName evidence="4">DNA sulfur modification protein DndD</fullName>
    </submittedName>
</protein>
<dbReference type="Pfam" id="PF13476">
    <property type="entry name" value="AAA_23"/>
    <property type="match status" value="1"/>
</dbReference>
<dbReference type="Proteomes" id="UP000256345">
    <property type="component" value="Unassembled WGS sequence"/>
</dbReference>
<dbReference type="EMBL" id="QUMU01000002">
    <property type="protein sequence ID" value="REG36109.1"/>
    <property type="molecule type" value="Genomic_DNA"/>
</dbReference>
<dbReference type="Proteomes" id="UP000035579">
    <property type="component" value="Chromosome"/>
</dbReference>
<dbReference type="GO" id="GO:0016887">
    <property type="term" value="F:ATP hydrolysis activity"/>
    <property type="evidence" value="ECO:0007669"/>
    <property type="project" value="InterPro"/>
</dbReference>
<dbReference type="PANTHER" id="PTHR32114:SF2">
    <property type="entry name" value="ABC TRANSPORTER ABCH.3"/>
    <property type="match status" value="1"/>
</dbReference>
<organism evidence="3 5">
    <name type="scientific">Archangium gephyra</name>
    <dbReference type="NCBI Taxonomy" id="48"/>
    <lineage>
        <taxon>Bacteria</taxon>
        <taxon>Pseudomonadati</taxon>
        <taxon>Myxococcota</taxon>
        <taxon>Myxococcia</taxon>
        <taxon>Myxococcales</taxon>
        <taxon>Cystobacterineae</taxon>
        <taxon>Archangiaceae</taxon>
        <taxon>Archangium</taxon>
    </lineage>
</organism>
<sequence>MLIEKVELHNFGPYKGDHEIAFAAGGAGVHLIRGDNGQGKTSLQRAILWCLYNEVLDRKGKPIRLASLLNSAARGEGSYQFSVKLHFQHEGKKWTVLRRITARSGSDSAIDKGTLTFSVVANGEPLSNAEHVIQRLLPREVSRFFFFDGEMLRDYEELLDQTTSSMEMLRNSIERVLGIPYLLIARDDLNEVQRRLENERSRLIRKLGGKDYQQVVEAFQKVSARIQEREEEIRKLQVQMNELEAELAEKKRRQSEIRAVSDLAQQRLKLDAEIKDLEKDHAHELETQQRLVSELYKTILVNTSEPIIARLEARHAKSMEKYNEKLKLTGKAEGLAKGLAAQKCQQCGHVLNAGKLRALQDELEEVKIKIKELTEVPEPNLEFEHHVNRLRHARSQRLEPQRFEEVEAKLHKLAHTRSVRQAKLKDLEEQLARVDHEEPRRLEVKIGSMKEELGRLRGRKETVEKNRLEDLEEKAELDQKLSTIDQKEIATLAERIAYAKSLAEFFQQAVDKYRDERRTQVESAASDIFLKLRSKGSFSKLKINQQFGLNIITKGGTVLDRAEWRSAGEEQVVALALIGALNQCAELDAPVFMDTPFGRLDTKHSKNILSFLPKLAKQVVLMVTDREFRAGDEHHLDGNIKTDMTIRYRDEKSGSHLFPTKSEASR</sequence>
<evidence type="ECO:0000313" key="5">
    <source>
        <dbReference type="Proteomes" id="UP000035579"/>
    </source>
</evidence>
<proteinExistence type="predicted"/>
<evidence type="ECO:0000259" key="2">
    <source>
        <dbReference type="Pfam" id="PF13476"/>
    </source>
</evidence>
<reference evidence="4 6" key="2">
    <citation type="submission" date="2018-08" db="EMBL/GenBank/DDBJ databases">
        <title>Genomic Encyclopedia of Archaeal and Bacterial Type Strains, Phase II (KMG-II): from individual species to whole genera.</title>
        <authorList>
            <person name="Goeker M."/>
        </authorList>
    </citation>
    <scope>NUCLEOTIDE SEQUENCE [LARGE SCALE GENOMIC DNA]</scope>
    <source>
        <strain evidence="4 6">DSM 2261</strain>
    </source>
</reference>
<name>A0AAC8QDE0_9BACT</name>
<dbReference type="AlphaFoldDB" id="A0AAC8QDE0"/>
<evidence type="ECO:0000313" key="4">
    <source>
        <dbReference type="EMBL" id="REG36109.1"/>
    </source>
</evidence>
<accession>A0AAC8QDE0</accession>
<dbReference type="RefSeq" id="WP_047858967.1">
    <property type="nucleotide sequence ID" value="NZ_CP011509.1"/>
</dbReference>
<evidence type="ECO:0000313" key="3">
    <source>
        <dbReference type="EMBL" id="AKJ05426.1"/>
    </source>
</evidence>
<evidence type="ECO:0000313" key="6">
    <source>
        <dbReference type="Proteomes" id="UP000256345"/>
    </source>
</evidence>
<feature type="coiled-coil region" evidence="1">
    <location>
        <begin position="417"/>
        <end position="466"/>
    </location>
</feature>
<reference evidence="3 5" key="1">
    <citation type="submission" date="2015-05" db="EMBL/GenBank/DDBJ databases">
        <title>Genome assembly of Archangium gephyra DSM 2261.</title>
        <authorList>
            <person name="Sharma G."/>
            <person name="Subramanian S."/>
        </authorList>
    </citation>
    <scope>NUCLEOTIDE SEQUENCE [LARGE SCALE GENOMIC DNA]</scope>
    <source>
        <strain evidence="3 5">DSM 2261</strain>
    </source>
</reference>
<feature type="domain" description="Rad50/SbcC-type AAA" evidence="2">
    <location>
        <begin position="5"/>
        <end position="248"/>
    </location>
</feature>
<keyword evidence="6" id="KW-1185">Reference proteome</keyword>
<dbReference type="InterPro" id="IPR038729">
    <property type="entry name" value="Rad50/SbcC_AAA"/>
</dbReference>
<dbReference type="KEGG" id="age:AA314_07052"/>
<dbReference type="GO" id="GO:0006302">
    <property type="term" value="P:double-strand break repair"/>
    <property type="evidence" value="ECO:0007669"/>
    <property type="project" value="InterPro"/>
</dbReference>
<gene>
    <name evidence="3" type="ORF">AA314_07052</name>
    <name evidence="4" type="ORF">ATI61_102483</name>
</gene>
<dbReference type="Gene3D" id="3.40.50.300">
    <property type="entry name" value="P-loop containing nucleotide triphosphate hydrolases"/>
    <property type="match status" value="2"/>
</dbReference>